<dbReference type="InterPro" id="IPR020843">
    <property type="entry name" value="ER"/>
</dbReference>
<dbReference type="EMBL" id="QOQD01000001">
    <property type="protein sequence ID" value="RCL74657.1"/>
    <property type="molecule type" value="Genomic_DNA"/>
</dbReference>
<evidence type="ECO:0000313" key="4">
    <source>
        <dbReference type="Proteomes" id="UP000253570"/>
    </source>
</evidence>
<dbReference type="Pfam" id="PF08240">
    <property type="entry name" value="ADH_N"/>
    <property type="match status" value="1"/>
</dbReference>
<gene>
    <name evidence="3" type="ORF">DBW71_00490</name>
</gene>
<dbReference type="SUPFAM" id="SSF50129">
    <property type="entry name" value="GroES-like"/>
    <property type="match status" value="1"/>
</dbReference>
<dbReference type="PANTHER" id="PTHR43401:SF4">
    <property type="entry name" value="D-ARABINOSE 1-DEHYDROGENASE (NADP(+))"/>
    <property type="match status" value="1"/>
</dbReference>
<feature type="domain" description="Enoyl reductase (ER)" evidence="2">
    <location>
        <begin position="10"/>
        <end position="343"/>
    </location>
</feature>
<evidence type="ECO:0000256" key="1">
    <source>
        <dbReference type="ARBA" id="ARBA00023002"/>
    </source>
</evidence>
<comment type="caution">
    <text evidence="3">The sequence shown here is derived from an EMBL/GenBank/DDBJ whole genome shotgun (WGS) entry which is preliminary data.</text>
</comment>
<name>A0A368DS54_9PROT</name>
<dbReference type="GO" id="GO:0016491">
    <property type="term" value="F:oxidoreductase activity"/>
    <property type="evidence" value="ECO:0007669"/>
    <property type="project" value="UniProtKB-KW"/>
</dbReference>
<proteinExistence type="predicted"/>
<protein>
    <recommendedName>
        <fullName evidence="2">Enoyl reductase (ER) domain-containing protein</fullName>
    </recommendedName>
</protein>
<dbReference type="InterPro" id="IPR013149">
    <property type="entry name" value="ADH-like_C"/>
</dbReference>
<dbReference type="AlphaFoldDB" id="A0A368DS54"/>
<evidence type="ECO:0000259" key="2">
    <source>
        <dbReference type="SMART" id="SM00829"/>
    </source>
</evidence>
<evidence type="ECO:0000313" key="3">
    <source>
        <dbReference type="EMBL" id="RCL74657.1"/>
    </source>
</evidence>
<organism evidence="3 4">
    <name type="scientific">PS1 clade bacterium</name>
    <dbReference type="NCBI Taxonomy" id="2175152"/>
    <lineage>
        <taxon>Bacteria</taxon>
        <taxon>Pseudomonadati</taxon>
        <taxon>Pseudomonadota</taxon>
        <taxon>Alphaproteobacteria</taxon>
        <taxon>PS1 clade</taxon>
    </lineage>
</organism>
<dbReference type="InterPro" id="IPR013154">
    <property type="entry name" value="ADH-like_N"/>
</dbReference>
<dbReference type="SMART" id="SM00829">
    <property type="entry name" value="PKS_ER"/>
    <property type="match status" value="1"/>
</dbReference>
<dbReference type="Gene3D" id="3.90.180.10">
    <property type="entry name" value="Medium-chain alcohol dehydrogenases, catalytic domain"/>
    <property type="match status" value="1"/>
</dbReference>
<dbReference type="InterPro" id="IPR050129">
    <property type="entry name" value="Zn_alcohol_dh"/>
</dbReference>
<dbReference type="PANTHER" id="PTHR43401">
    <property type="entry name" value="L-THREONINE 3-DEHYDROGENASE"/>
    <property type="match status" value="1"/>
</dbReference>
<accession>A0A368DS54</accession>
<dbReference type="SUPFAM" id="SSF51735">
    <property type="entry name" value="NAD(P)-binding Rossmann-fold domains"/>
    <property type="match status" value="1"/>
</dbReference>
<keyword evidence="1" id="KW-0560">Oxidoreductase</keyword>
<dbReference type="Proteomes" id="UP000253570">
    <property type="component" value="Unassembled WGS sequence"/>
</dbReference>
<dbReference type="InterPro" id="IPR011032">
    <property type="entry name" value="GroES-like_sf"/>
</dbReference>
<dbReference type="Pfam" id="PF00107">
    <property type="entry name" value="ADH_zinc_N"/>
    <property type="match status" value="1"/>
</dbReference>
<sequence length="346" mass="37543">MKALVLESKGEPFVNKDVQDPVPTDNEAVAKVIACGSGLTIQHVRAGRIKVDYPRIIGHEITAVIEEVGKNVTNVKVGDAVTAYFYLTCGYCKWCRNNRETLCENFGGYVGREIDGAYAEYIKLPSQNFLKLPEQLDWKESPAEVAVICDAIATPYKVIRHASIKDNDTVAIMGAGGGLGIHMIMMAKWAHANIIAVDVASDKFQACKNVGADICINPREHNDNQVFFDYTNGKGVDVVIDFVSSAESLNLGFSILGRGGRLVTLGGGGGNQNAVIANSMDLLNKEAVVMGSRYATKQEVIDSLELVARGDVWPLVTDKRDMNEAEQLHSLVEDAKITGRAAILIK</sequence>
<reference evidence="3 4" key="1">
    <citation type="journal article" date="2018" name="Microbiome">
        <title>Fine metagenomic profile of the Mediterranean stratified and mixed water columns revealed by assembly and recruitment.</title>
        <authorList>
            <person name="Haro-Moreno J.M."/>
            <person name="Lopez-Perez M."/>
            <person name="De La Torre J.R."/>
            <person name="Picazo A."/>
            <person name="Camacho A."/>
            <person name="Rodriguez-Valera F."/>
        </authorList>
    </citation>
    <scope>NUCLEOTIDE SEQUENCE [LARGE SCALE GENOMIC DNA]</scope>
    <source>
        <strain evidence="3">MED-G57</strain>
    </source>
</reference>
<dbReference type="InterPro" id="IPR036291">
    <property type="entry name" value="NAD(P)-bd_dom_sf"/>
</dbReference>